<protein>
    <submittedName>
        <fullName evidence="7">Aminotransferase</fullName>
    </submittedName>
</protein>
<dbReference type="GO" id="GO:0030170">
    <property type="term" value="F:pyridoxal phosphate binding"/>
    <property type="evidence" value="ECO:0007669"/>
    <property type="project" value="InterPro"/>
</dbReference>
<dbReference type="GO" id="GO:0008483">
    <property type="term" value="F:transaminase activity"/>
    <property type="evidence" value="ECO:0007669"/>
    <property type="project" value="UniProtKB-KW"/>
</dbReference>
<sequence length="418" mass="46101">MSVSQLAKNLKGSEIIKIAGEINELKKQGHKIANLTIGDFDSTIFPIPDTLKDGIKKAYDEYHTNYPPADGIPALRENVSQFLKERYSLDISVSEIQISSGSRPLIYATYLALVDPGDKVLYPAPSWNNNHYCDLTAANGVAISATAKNNFMPSADDIRPHVKGATLLALCSPLNPTGTMFSKKDLEEICDLVLEENKSRTAGEKPLYILYDQIYSMLTFGEHQHYNPLSLRPEIKDYVIFIDGASKCFAATGVRVGWGFGPAAIIEKMKTVIMHMGAWAPKPEQVAMASFLKDKSSVDSYLVSFKEKIQESLQALFTGFRQLRSEGFAVDAIEPMGAIYLTVKIDYTGKTTPDGQTLNTSEDINFYLIKEARAAFVPFSAFGTESSVNWFRASVGGCSLQDITEMLPRIKEALAKLS</sequence>
<dbReference type="InterPro" id="IPR004839">
    <property type="entry name" value="Aminotransferase_I/II_large"/>
</dbReference>
<dbReference type="SUPFAM" id="SSF53383">
    <property type="entry name" value="PLP-dependent transferases"/>
    <property type="match status" value="1"/>
</dbReference>
<dbReference type="InterPro" id="IPR015421">
    <property type="entry name" value="PyrdxlP-dep_Trfase_major"/>
</dbReference>
<proteinExistence type="inferred from homology"/>
<feature type="domain" description="Aminotransferase class I/classII large" evidence="6">
    <location>
        <begin position="32"/>
        <end position="410"/>
    </location>
</feature>
<dbReference type="PANTHER" id="PTHR46383">
    <property type="entry name" value="ASPARTATE AMINOTRANSFERASE"/>
    <property type="match status" value="1"/>
</dbReference>
<reference evidence="7 8" key="1">
    <citation type="submission" date="2018-04" db="EMBL/GenBank/DDBJ databases">
        <title>Pedobacter chongqingensis sp. nov., isolated from a rottenly hemp rope.</title>
        <authorList>
            <person name="Cai Y."/>
        </authorList>
    </citation>
    <scope>NUCLEOTIDE SEQUENCE [LARGE SCALE GENOMIC DNA]</scope>
    <source>
        <strain evidence="7 8">FJ4-8</strain>
    </source>
</reference>
<organism evidence="7 8">
    <name type="scientific">Pararcticibacter amylolyticus</name>
    <dbReference type="NCBI Taxonomy" id="2173175"/>
    <lineage>
        <taxon>Bacteria</taxon>
        <taxon>Pseudomonadati</taxon>
        <taxon>Bacteroidota</taxon>
        <taxon>Sphingobacteriia</taxon>
        <taxon>Sphingobacteriales</taxon>
        <taxon>Sphingobacteriaceae</taxon>
        <taxon>Pararcticibacter</taxon>
    </lineage>
</organism>
<dbReference type="Proteomes" id="UP000245647">
    <property type="component" value="Unassembled WGS sequence"/>
</dbReference>
<evidence type="ECO:0000256" key="5">
    <source>
        <dbReference type="ARBA" id="ARBA00022898"/>
    </source>
</evidence>
<dbReference type="Gene3D" id="3.90.1150.10">
    <property type="entry name" value="Aspartate Aminotransferase, domain 1"/>
    <property type="match status" value="1"/>
</dbReference>
<dbReference type="GO" id="GO:0006520">
    <property type="term" value="P:amino acid metabolic process"/>
    <property type="evidence" value="ECO:0007669"/>
    <property type="project" value="InterPro"/>
</dbReference>
<comment type="similarity">
    <text evidence="2">Belongs to the class-I pyridoxal-phosphate-dependent aminotransferase family.</text>
</comment>
<evidence type="ECO:0000256" key="1">
    <source>
        <dbReference type="ARBA" id="ARBA00001933"/>
    </source>
</evidence>
<dbReference type="InterPro" id="IPR050596">
    <property type="entry name" value="AspAT/PAT-like"/>
</dbReference>
<keyword evidence="4 7" id="KW-0808">Transferase</keyword>
<keyword evidence="3 7" id="KW-0032">Aminotransferase</keyword>
<comment type="caution">
    <text evidence="7">The sequence shown here is derived from an EMBL/GenBank/DDBJ whole genome shotgun (WGS) entry which is preliminary data.</text>
</comment>
<comment type="cofactor">
    <cofactor evidence="1">
        <name>pyridoxal 5'-phosphate</name>
        <dbReference type="ChEBI" id="CHEBI:597326"/>
    </cofactor>
</comment>
<name>A0A2U2PI88_9SPHI</name>
<dbReference type="OrthoDB" id="9813612at2"/>
<gene>
    <name evidence="7" type="ORF">DDR33_09330</name>
</gene>
<dbReference type="RefSeq" id="WP_109415502.1">
    <property type="nucleotide sequence ID" value="NZ_QEAS01000006.1"/>
</dbReference>
<dbReference type="AlphaFoldDB" id="A0A2U2PI88"/>
<dbReference type="Pfam" id="PF00155">
    <property type="entry name" value="Aminotran_1_2"/>
    <property type="match status" value="1"/>
</dbReference>
<evidence type="ECO:0000256" key="3">
    <source>
        <dbReference type="ARBA" id="ARBA00022576"/>
    </source>
</evidence>
<evidence type="ECO:0000256" key="2">
    <source>
        <dbReference type="ARBA" id="ARBA00007441"/>
    </source>
</evidence>
<evidence type="ECO:0000259" key="6">
    <source>
        <dbReference type="Pfam" id="PF00155"/>
    </source>
</evidence>
<dbReference type="Gene3D" id="3.40.640.10">
    <property type="entry name" value="Type I PLP-dependent aspartate aminotransferase-like (Major domain)"/>
    <property type="match status" value="1"/>
</dbReference>
<keyword evidence="8" id="KW-1185">Reference proteome</keyword>
<dbReference type="InterPro" id="IPR015422">
    <property type="entry name" value="PyrdxlP-dep_Trfase_small"/>
</dbReference>
<evidence type="ECO:0000313" key="8">
    <source>
        <dbReference type="Proteomes" id="UP000245647"/>
    </source>
</evidence>
<keyword evidence="5" id="KW-0663">Pyridoxal phosphate</keyword>
<dbReference type="EMBL" id="QEAS01000006">
    <property type="protein sequence ID" value="PWG81117.1"/>
    <property type="molecule type" value="Genomic_DNA"/>
</dbReference>
<accession>A0A2U2PI88</accession>
<dbReference type="InterPro" id="IPR015424">
    <property type="entry name" value="PyrdxlP-dep_Trfase"/>
</dbReference>
<evidence type="ECO:0000313" key="7">
    <source>
        <dbReference type="EMBL" id="PWG81117.1"/>
    </source>
</evidence>
<dbReference type="CDD" id="cd00609">
    <property type="entry name" value="AAT_like"/>
    <property type="match status" value="1"/>
</dbReference>
<evidence type="ECO:0000256" key="4">
    <source>
        <dbReference type="ARBA" id="ARBA00022679"/>
    </source>
</evidence>